<evidence type="ECO:0000313" key="1">
    <source>
        <dbReference type="EnsemblPlants" id="AVESA.00010b.r2.7CG0681340.1.CDS"/>
    </source>
</evidence>
<dbReference type="Proteomes" id="UP001732700">
    <property type="component" value="Chromosome 7C"/>
</dbReference>
<organism evidence="1 2">
    <name type="scientific">Avena sativa</name>
    <name type="common">Oat</name>
    <dbReference type="NCBI Taxonomy" id="4498"/>
    <lineage>
        <taxon>Eukaryota</taxon>
        <taxon>Viridiplantae</taxon>
        <taxon>Streptophyta</taxon>
        <taxon>Embryophyta</taxon>
        <taxon>Tracheophyta</taxon>
        <taxon>Spermatophyta</taxon>
        <taxon>Magnoliopsida</taxon>
        <taxon>Liliopsida</taxon>
        <taxon>Poales</taxon>
        <taxon>Poaceae</taxon>
        <taxon>BOP clade</taxon>
        <taxon>Pooideae</taxon>
        <taxon>Poodae</taxon>
        <taxon>Poeae</taxon>
        <taxon>Poeae Chloroplast Group 1 (Aveneae type)</taxon>
        <taxon>Aveninae</taxon>
        <taxon>Avena</taxon>
    </lineage>
</organism>
<dbReference type="EnsemblPlants" id="AVESA.00010b.r2.7CG0681340.1">
    <property type="protein sequence ID" value="AVESA.00010b.r2.7CG0681340.1.CDS"/>
    <property type="gene ID" value="AVESA.00010b.r2.7CG0681340"/>
</dbReference>
<accession>A0ACD6A127</accession>
<name>A0ACD6A127_AVESA</name>
<proteinExistence type="predicted"/>
<reference evidence="1" key="2">
    <citation type="submission" date="2025-09" db="UniProtKB">
        <authorList>
            <consortium name="EnsemblPlants"/>
        </authorList>
    </citation>
    <scope>IDENTIFICATION</scope>
</reference>
<sequence length="1451" mass="162944">MDGSAAAAAAPPITPHPRISPVTTMDDAASATPPVTPHPGISSVTTMNDSAAAAVTAEEAPKEDLQTLMRWYQLEALERAVGGNTVTFLETGAGKTLIAVLLLRSYAHRVRRPARDFAVFLVPTVVLVEQQARVVEAHTDLRVDKFYGAMGVDFWDAATWGRVADEAEVLVMTPQILLDNLRHSFFLLKDIALLIFDECHHAKGDSPYACILKEFYHPQLNNRPLDPLPRIFGMTASPIYSKSLHPSSYSKQIIELENLMNSKVYTVESESALSEYIPFATTRIVHYDCSITPSNSHNHIMCCLQRLQEKHLEVLEGTLYGSSLENAKQRISKLHRMFLYCTANLGLWLAAKAAEVQSTKEKLLSFWGDKLDKNVEGFIRKYCEEVYRELSCFSKRGHIGEDFAADIQDGLLTPKVHCLVQSLLEYRHMQDLRCIVFVERVITSIVLESLLSTISQMSGWTIKYMAGDSSTFNPQSRKKHTEIVDSFRSGKVHLIVATQVLEEGLDVPSCNLIIRFDPAATVCSFIQSRGRARMQNSDYVLLVRRGDAEALSKTERFLASGQIMREESLRLASTMCQPLENTLCEEDYYRVESTGAIVTINSSVPLIYFFCSKLPFDEYYKPLPRFTINKALCSCILHLPKSSPVQTVYTEGEISVLKKKVCLKACRELHTIGALRDSLLPELGVPWEEEPDIVVEKYQHEQADYYPEEFVDNWFSFSRLGIYYCYKISLEGYLKATASPTDILLVVKCDLGPDFICSSFKLCGAQDYVNVAMKYAGIIHLNHEQVTMARRFQATILSLLINKDHCEGMDAIKYFHEMEVTMGVVYLLLPLVSGKVDWCSIKFSASQAYEASNKDTKHCHSCKEVDLLQTKDGPLCRCMLKNSIVCTPHNMELYAVTGFLELNATSLLHLRDGSVIAYITYFKTRYGLSLTHKNQPLLAGSKLVEVRNFLHKHHYENKKESCSSYAVELPPELCRVVMSPVSASTLRSFSIIPSVMYRIECILLSAKLKVQLGPKMQQFVIPSLKILEAITTKECQEEFSQESLETLGDSFLKYVTTQHLYSKYKLHHEGTLTKMKKNLISNAALCQLACNYNLVGYIQGEEFKPKGWIIPGLGYDMCGSSKRLSLSSNGMYSLRKMSLRSKRIADTVEALIGAYLSAAGEQAAFFFLKSLGMDIEFHSKILGERTIAIKSEEFINVKRLETVLGYEFKDPLLLMEALTHGSYQIAGTTACYQRLEFLGDAVLDHLFTVYFYNQYPECTPALLTDLRSASVNNYCYAHASVKAGLNKHTLHSSSELHRKMAYYLEKFGQSFTGPSHGWEAGIGLPKVLGDVIESIAGAIYIDSKYDKEVVWKSMKQLLEPLATPETVECDPVKELQEYCDRRSYSKSYTTTHKDGVSSVVAEVQVEGTIYSATQTGRDKSVAKKYAAKLLLKDLQDAVPRRAKDHPAATSL</sequence>
<reference evidence="1" key="1">
    <citation type="submission" date="2021-05" db="EMBL/GenBank/DDBJ databases">
        <authorList>
            <person name="Scholz U."/>
            <person name="Mascher M."/>
            <person name="Fiebig A."/>
        </authorList>
    </citation>
    <scope>NUCLEOTIDE SEQUENCE [LARGE SCALE GENOMIC DNA]</scope>
</reference>
<protein>
    <submittedName>
        <fullName evidence="1">Uncharacterized protein</fullName>
    </submittedName>
</protein>
<evidence type="ECO:0000313" key="2">
    <source>
        <dbReference type="Proteomes" id="UP001732700"/>
    </source>
</evidence>
<keyword evidence="2" id="KW-1185">Reference proteome</keyword>